<feature type="compositionally biased region" description="Basic and acidic residues" evidence="4">
    <location>
        <begin position="1088"/>
        <end position="1110"/>
    </location>
</feature>
<evidence type="ECO:0000313" key="5">
    <source>
        <dbReference type="EMBL" id="JAQ04246.1"/>
    </source>
</evidence>
<dbReference type="GO" id="GO:0071013">
    <property type="term" value="C:catalytic step 2 spliceosome"/>
    <property type="evidence" value="ECO:0007669"/>
    <property type="project" value="TreeGrafter"/>
</dbReference>
<dbReference type="PANTHER" id="PTHR13471">
    <property type="entry name" value="TETRATRICOPEPTIDE-LIKE HELICAL"/>
    <property type="match status" value="1"/>
</dbReference>
<feature type="region of interest" description="Disordered" evidence="4">
    <location>
        <begin position="34"/>
        <end position="113"/>
    </location>
</feature>
<dbReference type="EMBL" id="GDHC01014383">
    <property type="protein sequence ID" value="JAQ04246.1"/>
    <property type="molecule type" value="Transcribed_RNA"/>
</dbReference>
<feature type="compositionally biased region" description="Polar residues" evidence="4">
    <location>
        <begin position="999"/>
        <end position="1017"/>
    </location>
</feature>
<dbReference type="GO" id="GO:1902369">
    <property type="term" value="P:negative regulation of RNA catabolic process"/>
    <property type="evidence" value="ECO:0007669"/>
    <property type="project" value="TreeGrafter"/>
</dbReference>
<comment type="subcellular location">
    <subcellularLocation>
        <location evidence="1">Nucleus</location>
    </subcellularLocation>
</comment>
<feature type="region of interest" description="Disordered" evidence="4">
    <location>
        <begin position="869"/>
        <end position="888"/>
    </location>
</feature>
<dbReference type="GO" id="GO:0031048">
    <property type="term" value="P:regulatory ncRNA-mediated heterochromatin formation"/>
    <property type="evidence" value="ECO:0007669"/>
    <property type="project" value="TreeGrafter"/>
</dbReference>
<feature type="compositionally biased region" description="Acidic residues" evidence="4">
    <location>
        <begin position="1067"/>
        <end position="1076"/>
    </location>
</feature>
<feature type="region of interest" description="Disordered" evidence="4">
    <location>
        <begin position="896"/>
        <end position="1041"/>
    </location>
</feature>
<name>A0A146LAL1_LYGHE</name>
<evidence type="ECO:0000256" key="4">
    <source>
        <dbReference type="SAM" id="MobiDB-lite"/>
    </source>
</evidence>
<dbReference type="AlphaFoldDB" id="A0A146LAL1"/>
<gene>
    <name evidence="5" type="primary">C14orf102_0</name>
    <name evidence="5" type="ORF">g.80828</name>
</gene>
<reference evidence="5" key="1">
    <citation type="journal article" date="2016" name="Gigascience">
        <title>De novo construction of an expanded transcriptome assembly for the western tarnished plant bug, Lygus hesperus.</title>
        <authorList>
            <person name="Tassone E.E."/>
            <person name="Geib S.M."/>
            <person name="Hall B."/>
            <person name="Fabrick J.A."/>
            <person name="Brent C.S."/>
            <person name="Hull J.J."/>
        </authorList>
    </citation>
    <scope>NUCLEOTIDE SEQUENCE</scope>
</reference>
<feature type="compositionally biased region" description="Basic and acidic residues" evidence="4">
    <location>
        <begin position="988"/>
        <end position="998"/>
    </location>
</feature>
<organism evidence="5">
    <name type="scientific">Lygus hesperus</name>
    <name type="common">Western plant bug</name>
    <dbReference type="NCBI Taxonomy" id="30085"/>
    <lineage>
        <taxon>Eukaryota</taxon>
        <taxon>Metazoa</taxon>
        <taxon>Ecdysozoa</taxon>
        <taxon>Arthropoda</taxon>
        <taxon>Hexapoda</taxon>
        <taxon>Insecta</taxon>
        <taxon>Pterygota</taxon>
        <taxon>Neoptera</taxon>
        <taxon>Paraneoptera</taxon>
        <taxon>Hemiptera</taxon>
        <taxon>Heteroptera</taxon>
        <taxon>Panheteroptera</taxon>
        <taxon>Cimicomorpha</taxon>
        <taxon>Miridae</taxon>
        <taxon>Mirini</taxon>
        <taxon>Lygus</taxon>
    </lineage>
</organism>
<sequence>MAAFPAYAAQSAKKEEPEEPNNFEWLQCSSFVPVENQVEPHVEPKKKKKKHRHENKQRKPRNQNPEKETYRIDVTPVPQVKCSKPLQPSTSDAAAEKSKKKKKKHKKFKPKDRYFSDNLPGLPDYDKMDIDEFLRMTKEFNLLLRENPKDVDSWCKYINLQDKGEGTKNGIASKKLAILDKALEQNSSSDVLLALKLSLMEELFPYDKVVSEAKILASKHASSKVGWRWLISSTQFNLNRLTVPGLISHFGAMLEDSTKRGGQPKFILDVLLEVGLFLRQAGLWELMWTLVEQYLEICFTVIGSGAFKISVTLPEQEIEKIEDGIMTSGLPLHALWIRTEHLRSCVHFLPSTDEQGDHQRLVLPEDVAPLMYPITSDLSTRLAGVALTLLKVPPLPCSEAFVTYLGLKKIPWHLESSEILLTAMVPTGVTHGDCSYLNDLKELLVPPQYIKDNLGSDVFLEAVEKMFNLIAEHCQQDRINFLVWEIRWWRYCVKTKSLSGPSAKTFLSKAKSILKKERTALPIYTEYALLEESAGNIDAAVKVLETAINLQEPGLLAGKREKRHIFASYRTCAEVLLRNRPTDYKEKFFDLMVAMAYGEKLDKVKNAQTDLIRKAHEKFEHITSEMTSTCDIEESPSLEDIIIGYSDLHWLACHGWFTFILHGCIPKFLDEDLISTRGPAFSEGLLQLRIDILGQMRDLGGSTLDHGEFVDLVTSACSRYPNNTSILHTLSTVMCHGLKWSKICSYLVLSGSQIAIMFLALLSKIRLFTGDAKNTGAVNKMFSILTTCTKYKELERCPMLRRLILQYVSCTLDENIVEKEYHKAVEKCPWVKMLFYEAANQLPKLLADVQDLLTEKELRIHVTPEELEILREPAPAMPPQEDLLDNASDGANDAVDIEENKSDRQCGVELSKDSEEPKSDGVPVNKSEELPREVEHEKGTIEPPESVETPYDPEDLSSSSDSDSSSDTDDDFRSAPQHIPTGSDDWEAERQRIARELWESSQQKKLSENYNPASQKQVACAPQNVSDLEANKMKDGEKDDWDEERIKTARRLWESKRAAKRKLEEASEKEELEEGAQIETKEQAPQNDMKKLEEEEVSKMAEDTCEDEKSAANYDDTQWNKDRLKIMRELWESKRKK</sequence>
<feature type="compositionally biased region" description="Basic and acidic residues" evidence="4">
    <location>
        <begin position="898"/>
        <end position="919"/>
    </location>
</feature>
<evidence type="ECO:0000256" key="1">
    <source>
        <dbReference type="ARBA" id="ARBA00004123"/>
    </source>
</evidence>
<dbReference type="PANTHER" id="PTHR13471:SF0">
    <property type="entry name" value="NUCLEAR EXOSOME REGULATOR NRDE2"/>
    <property type="match status" value="1"/>
</dbReference>
<evidence type="ECO:0000256" key="2">
    <source>
        <dbReference type="ARBA" id="ARBA00009265"/>
    </source>
</evidence>
<feature type="compositionally biased region" description="Basic and acidic residues" evidence="4">
    <location>
        <begin position="926"/>
        <end position="940"/>
    </location>
</feature>
<feature type="compositionally biased region" description="Basic residues" evidence="4">
    <location>
        <begin position="44"/>
        <end position="61"/>
    </location>
</feature>
<evidence type="ECO:0000256" key="3">
    <source>
        <dbReference type="ARBA" id="ARBA00023242"/>
    </source>
</evidence>
<dbReference type="Pfam" id="PF08424">
    <property type="entry name" value="NRDE-2"/>
    <property type="match status" value="1"/>
</dbReference>
<feature type="region of interest" description="Disordered" evidence="4">
    <location>
        <begin position="1058"/>
        <end position="1114"/>
    </location>
</feature>
<keyword evidence="3" id="KW-0539">Nucleus</keyword>
<comment type="similarity">
    <text evidence="2">Belongs to the NRDE2 family.</text>
</comment>
<feature type="compositionally biased region" description="Basic residues" evidence="4">
    <location>
        <begin position="98"/>
        <end position="110"/>
    </location>
</feature>
<feature type="region of interest" description="Disordered" evidence="4">
    <location>
        <begin position="1"/>
        <end position="22"/>
    </location>
</feature>
<accession>A0A146LAL1</accession>
<proteinExistence type="inferred from homology"/>
<dbReference type="InterPro" id="IPR013633">
    <property type="entry name" value="NRDE-2"/>
</dbReference>
<protein>
    <submittedName>
        <fullName evidence="5">UPF0614 protein C14orf102</fullName>
    </submittedName>
</protein>